<feature type="region of interest" description="Disordered" evidence="1">
    <location>
        <begin position="93"/>
        <end position="118"/>
    </location>
</feature>
<accession>A0A8T2MST2</accession>
<keyword evidence="4" id="KW-1185">Reference proteome</keyword>
<gene>
    <name evidence="3" type="ORF">JZ751_019965</name>
</gene>
<keyword evidence="2" id="KW-0812">Transmembrane</keyword>
<name>A0A8T2MST2_9TELE</name>
<feature type="transmembrane region" description="Helical" evidence="2">
    <location>
        <begin position="46"/>
        <end position="65"/>
    </location>
</feature>
<evidence type="ECO:0000313" key="3">
    <source>
        <dbReference type="EMBL" id="KAG9331145.1"/>
    </source>
</evidence>
<evidence type="ECO:0000313" key="4">
    <source>
        <dbReference type="Proteomes" id="UP000824540"/>
    </source>
</evidence>
<dbReference type="AlphaFoldDB" id="A0A8T2MST2"/>
<dbReference type="InterPro" id="IPR017853">
    <property type="entry name" value="GH"/>
</dbReference>
<dbReference type="InterPro" id="IPR038901">
    <property type="entry name" value="HEXDC-like"/>
</dbReference>
<dbReference type="PANTHER" id="PTHR21040:SF5">
    <property type="entry name" value="BETA-N-ACETYLHEXOSAMINIDASE"/>
    <property type="match status" value="1"/>
</dbReference>
<dbReference type="GO" id="GO:0015929">
    <property type="term" value="F:hexosaminidase activity"/>
    <property type="evidence" value="ECO:0007669"/>
    <property type="project" value="InterPro"/>
</dbReference>
<keyword evidence="2" id="KW-0472">Membrane</keyword>
<dbReference type="EMBL" id="JAFBMS010000377">
    <property type="protein sequence ID" value="KAG9331145.1"/>
    <property type="molecule type" value="Genomic_DNA"/>
</dbReference>
<dbReference type="Proteomes" id="UP000824540">
    <property type="component" value="Unassembled WGS sequence"/>
</dbReference>
<evidence type="ECO:0008006" key="5">
    <source>
        <dbReference type="Google" id="ProtNLM"/>
    </source>
</evidence>
<protein>
    <recommendedName>
        <fullName evidence="5">Beta-N-acetylhexosaminidase</fullName>
    </recommendedName>
</protein>
<keyword evidence="2" id="KW-1133">Transmembrane helix</keyword>
<dbReference type="Gene3D" id="3.20.20.80">
    <property type="entry name" value="Glycosidases"/>
    <property type="match status" value="1"/>
</dbReference>
<reference evidence="3" key="1">
    <citation type="thesis" date="2021" institute="BYU ScholarsArchive" country="Provo, UT, USA">
        <title>Applications of and Algorithms for Genome Assembly and Genomic Analyses with an Emphasis on Marine Teleosts.</title>
        <authorList>
            <person name="Pickett B.D."/>
        </authorList>
    </citation>
    <scope>NUCLEOTIDE SEQUENCE</scope>
    <source>
        <strain evidence="3">HI-2016</strain>
    </source>
</reference>
<dbReference type="SUPFAM" id="SSF51445">
    <property type="entry name" value="(Trans)glycosidases"/>
    <property type="match status" value="1"/>
</dbReference>
<dbReference type="PANTHER" id="PTHR21040">
    <property type="entry name" value="BCDNA.GH04120"/>
    <property type="match status" value="1"/>
</dbReference>
<evidence type="ECO:0000256" key="2">
    <source>
        <dbReference type="SAM" id="Phobius"/>
    </source>
</evidence>
<dbReference type="OrthoDB" id="10023921at2759"/>
<proteinExistence type="predicted"/>
<sequence>MQILSVSFCSGVVGALSWSLLSDVLELNTGYSVKESAFIMYRLRGYNVLKLVAFCLLVVMAMMSLSQPRPRARKLEPEPKEAQKDISWFWADGPENPNQTDHQPAGGGPQEPKSPLEKETDTLLLQPPVPKPPPLRVVHLDLKGAAPKITYLEQIFPLFSSLGATGVLLEYEDMFPYDGELKVFRSPYAYSVEDIRTIRDLAQRSNLQIIPLVHVFGHLEFVLKHEQYHSLREVADYPNNSGLHNLASPMIRFYNAQLDLKAIDQLITTYQDVGFSDIWFASAFKGASGIDRRVTPLSHHLNNHLSWLKVIASMPNYPYITFRGIVLMGSQRYDHFTVLCDLLPVGIPSLAICLQTLQQGEFSDKAKKEIQNILGCSIQINKGVCEGSGAFSGSEVYNMVLHIDKNLKKQTNDLMKENHVRGSFTYYHRKYNFANPRNLRFFTQKLNKLLVDWESFLENFRKQMEVIYFPDAVEEWMDQNVNHDMDHLREMANDADRIEQLKGRPKSQ</sequence>
<evidence type="ECO:0000256" key="1">
    <source>
        <dbReference type="SAM" id="MobiDB-lite"/>
    </source>
</evidence>
<organism evidence="3 4">
    <name type="scientific">Albula glossodonta</name>
    <name type="common">roundjaw bonefish</name>
    <dbReference type="NCBI Taxonomy" id="121402"/>
    <lineage>
        <taxon>Eukaryota</taxon>
        <taxon>Metazoa</taxon>
        <taxon>Chordata</taxon>
        <taxon>Craniata</taxon>
        <taxon>Vertebrata</taxon>
        <taxon>Euteleostomi</taxon>
        <taxon>Actinopterygii</taxon>
        <taxon>Neopterygii</taxon>
        <taxon>Teleostei</taxon>
        <taxon>Albuliformes</taxon>
        <taxon>Albulidae</taxon>
        <taxon>Albula</taxon>
    </lineage>
</organism>
<comment type="caution">
    <text evidence="3">The sequence shown here is derived from an EMBL/GenBank/DDBJ whole genome shotgun (WGS) entry which is preliminary data.</text>
</comment>